<dbReference type="FunFam" id="1.10.10.60:FF:000001">
    <property type="entry name" value="MYB-related transcription factor"/>
    <property type="match status" value="1"/>
</dbReference>
<dbReference type="SUPFAM" id="SSF46689">
    <property type="entry name" value="Homeodomain-like"/>
    <property type="match status" value="1"/>
</dbReference>
<dbReference type="Gene3D" id="1.10.10.60">
    <property type="entry name" value="Homeodomain-like"/>
    <property type="match status" value="2"/>
</dbReference>
<keyword evidence="5" id="KW-0804">Transcription</keyword>
<dbReference type="Pfam" id="PF00249">
    <property type="entry name" value="Myb_DNA-binding"/>
    <property type="match status" value="2"/>
</dbReference>
<accession>A0AAQ3N8U3</accession>
<dbReference type="PROSITE" id="PS51294">
    <property type="entry name" value="HTH_MYB"/>
    <property type="match status" value="2"/>
</dbReference>
<keyword evidence="11" id="KW-1185">Reference proteome</keyword>
<evidence type="ECO:0000259" key="8">
    <source>
        <dbReference type="PROSITE" id="PS50090"/>
    </source>
</evidence>
<keyword evidence="3" id="KW-0805">Transcription regulation</keyword>
<dbReference type="SMART" id="SM00717">
    <property type="entry name" value="SANT"/>
    <property type="match status" value="2"/>
</dbReference>
<evidence type="ECO:0000256" key="6">
    <source>
        <dbReference type="ARBA" id="ARBA00023242"/>
    </source>
</evidence>
<evidence type="ECO:0000313" key="10">
    <source>
        <dbReference type="EMBL" id="WVZ04480.1"/>
    </source>
</evidence>
<evidence type="ECO:0000256" key="3">
    <source>
        <dbReference type="ARBA" id="ARBA00023015"/>
    </source>
</evidence>
<evidence type="ECO:0000256" key="4">
    <source>
        <dbReference type="ARBA" id="ARBA00023125"/>
    </source>
</evidence>
<protein>
    <submittedName>
        <fullName evidence="10">Uncharacterized protein</fullName>
    </submittedName>
</protein>
<feature type="domain" description="HTH myb-type" evidence="9">
    <location>
        <begin position="62"/>
        <end position="116"/>
    </location>
</feature>
<feature type="region of interest" description="Disordered" evidence="7">
    <location>
        <begin position="214"/>
        <end position="241"/>
    </location>
</feature>
<evidence type="ECO:0000313" key="11">
    <source>
        <dbReference type="Proteomes" id="UP001374535"/>
    </source>
</evidence>
<evidence type="ECO:0000256" key="5">
    <source>
        <dbReference type="ARBA" id="ARBA00023163"/>
    </source>
</evidence>
<comment type="subcellular location">
    <subcellularLocation>
        <location evidence="1">Nucleus</location>
    </subcellularLocation>
</comment>
<feature type="domain" description="HTH myb-type" evidence="9">
    <location>
        <begin position="9"/>
        <end position="61"/>
    </location>
</feature>
<evidence type="ECO:0000259" key="9">
    <source>
        <dbReference type="PROSITE" id="PS51294"/>
    </source>
</evidence>
<dbReference type="PANTHER" id="PTHR47997:SF28">
    <property type="entry name" value="TRANSCRIPTION FACTOR MYB15-LIKE"/>
    <property type="match status" value="1"/>
</dbReference>
<dbReference type="EMBL" id="CP144694">
    <property type="protein sequence ID" value="WVZ04480.1"/>
    <property type="molecule type" value="Genomic_DNA"/>
</dbReference>
<feature type="compositionally biased region" description="Polar residues" evidence="7">
    <location>
        <begin position="228"/>
        <end position="241"/>
    </location>
</feature>
<sequence length="322" mass="36452">MVRTPSSDKSGLRKGAWSPEEDTKLVAYITRYGHWNWSQLPRFAGLARSGKSCRLRWMNYLRPNVKRGNFSSEEEDCIIGIHKILGNRWSAIAAKLPGRTDLEVKNHWHTTLKKRCHEEALAKEETRASKSSKNKESMDLVPNCNGAVVPFPATSQITNSSSALFSFSSLSSSSKDWLRLKIELSRPGSEIASKFKQKVEWSRFGAKLSQFMPKIKSSRSRPKIEPSQPKSNVKPNQSKPNIEQSWSTLNIDVTSLCAGRWMSRPMTSARVEYSALLRVSLRSRGDRSEVAMEDGSNRLLLRTGYDDEIQGTDISLRNVCRR</sequence>
<dbReference type="InterPro" id="IPR001005">
    <property type="entry name" value="SANT/Myb"/>
</dbReference>
<dbReference type="GO" id="GO:0005634">
    <property type="term" value="C:nucleus"/>
    <property type="evidence" value="ECO:0007669"/>
    <property type="project" value="UniProtKB-SubCell"/>
</dbReference>
<evidence type="ECO:0000256" key="7">
    <source>
        <dbReference type="SAM" id="MobiDB-lite"/>
    </source>
</evidence>
<gene>
    <name evidence="10" type="ORF">V8G54_025286</name>
</gene>
<dbReference type="PROSITE" id="PS50090">
    <property type="entry name" value="MYB_LIKE"/>
    <property type="match status" value="2"/>
</dbReference>
<organism evidence="10 11">
    <name type="scientific">Vigna mungo</name>
    <name type="common">Black gram</name>
    <name type="synonym">Phaseolus mungo</name>
    <dbReference type="NCBI Taxonomy" id="3915"/>
    <lineage>
        <taxon>Eukaryota</taxon>
        <taxon>Viridiplantae</taxon>
        <taxon>Streptophyta</taxon>
        <taxon>Embryophyta</taxon>
        <taxon>Tracheophyta</taxon>
        <taxon>Spermatophyta</taxon>
        <taxon>Magnoliopsida</taxon>
        <taxon>eudicotyledons</taxon>
        <taxon>Gunneridae</taxon>
        <taxon>Pentapetalae</taxon>
        <taxon>rosids</taxon>
        <taxon>fabids</taxon>
        <taxon>Fabales</taxon>
        <taxon>Fabaceae</taxon>
        <taxon>Papilionoideae</taxon>
        <taxon>50 kb inversion clade</taxon>
        <taxon>NPAAA clade</taxon>
        <taxon>indigoferoid/millettioid clade</taxon>
        <taxon>Phaseoleae</taxon>
        <taxon>Vigna</taxon>
    </lineage>
</organism>
<proteinExistence type="predicted"/>
<keyword evidence="6" id="KW-0539">Nucleus</keyword>
<dbReference type="InterPro" id="IPR051953">
    <property type="entry name" value="Plant_SW-associated_TFs"/>
</dbReference>
<keyword evidence="2" id="KW-0677">Repeat</keyword>
<dbReference type="CDD" id="cd00167">
    <property type="entry name" value="SANT"/>
    <property type="match status" value="2"/>
</dbReference>
<dbReference type="InterPro" id="IPR017930">
    <property type="entry name" value="Myb_dom"/>
</dbReference>
<feature type="domain" description="Myb-like" evidence="8">
    <location>
        <begin position="9"/>
        <end position="61"/>
    </location>
</feature>
<feature type="domain" description="Myb-like" evidence="8">
    <location>
        <begin position="62"/>
        <end position="112"/>
    </location>
</feature>
<evidence type="ECO:0000256" key="1">
    <source>
        <dbReference type="ARBA" id="ARBA00004123"/>
    </source>
</evidence>
<dbReference type="GO" id="GO:0003677">
    <property type="term" value="F:DNA binding"/>
    <property type="evidence" value="ECO:0007669"/>
    <property type="project" value="UniProtKB-KW"/>
</dbReference>
<dbReference type="AlphaFoldDB" id="A0AAQ3N8U3"/>
<dbReference type="Proteomes" id="UP001374535">
    <property type="component" value="Chromosome 7"/>
</dbReference>
<reference evidence="10 11" key="1">
    <citation type="journal article" date="2023" name="Life. Sci Alliance">
        <title>Evolutionary insights into 3D genome organization and epigenetic landscape of Vigna mungo.</title>
        <authorList>
            <person name="Junaid A."/>
            <person name="Singh B."/>
            <person name="Bhatia S."/>
        </authorList>
    </citation>
    <scope>NUCLEOTIDE SEQUENCE [LARGE SCALE GENOMIC DNA]</scope>
    <source>
        <strain evidence="10">Urdbean</strain>
    </source>
</reference>
<name>A0AAQ3N8U3_VIGMU</name>
<evidence type="ECO:0000256" key="2">
    <source>
        <dbReference type="ARBA" id="ARBA00022737"/>
    </source>
</evidence>
<keyword evidence="4" id="KW-0238">DNA-binding</keyword>
<dbReference type="InterPro" id="IPR009057">
    <property type="entry name" value="Homeodomain-like_sf"/>
</dbReference>
<dbReference type="PANTHER" id="PTHR47997">
    <property type="entry name" value="MYB DOMAIN PROTEIN 55"/>
    <property type="match status" value="1"/>
</dbReference>